<proteinExistence type="predicted"/>
<organism evidence="2 3">
    <name type="scientific">Fusarium albosuccineum</name>
    <dbReference type="NCBI Taxonomy" id="1237068"/>
    <lineage>
        <taxon>Eukaryota</taxon>
        <taxon>Fungi</taxon>
        <taxon>Dikarya</taxon>
        <taxon>Ascomycota</taxon>
        <taxon>Pezizomycotina</taxon>
        <taxon>Sordariomycetes</taxon>
        <taxon>Hypocreomycetidae</taxon>
        <taxon>Hypocreales</taxon>
        <taxon>Nectriaceae</taxon>
        <taxon>Fusarium</taxon>
        <taxon>Fusarium decemcellulare species complex</taxon>
    </lineage>
</organism>
<feature type="compositionally biased region" description="Polar residues" evidence="1">
    <location>
        <begin position="1"/>
        <end position="17"/>
    </location>
</feature>
<sequence length="598" mass="68467">MKRLSGQDQSGKASATSQRKRPRHPQTNKILLLEADRFQDGFSSRQQAEEYRLVTANIPVDALSCTRRKGMNRHVNRQHVSKLCSVFKQGGLERQAEENYLLVQCSSAAVERMISHLEGLGHDPQLNKILSFEDWSAVNPEEKVEVMAGQHRIEALREYARQVRAEEKELWWTCVFYGRDRLPPELDIKLRVNRRDLSLPDSHGQIWIQLVLAAAQCDSIFEGKKAVVEKKMVDILRLGSGDKFPTGRLVTLWRNNRWRPMITRWCETQLGRGTFNISTWDWMSSCRIDSYWFSTFEQVLKSLGDLPGECIDSLHASDWAKLAAALPKGYTSTDVQKLFYPERTDELQLPSQERHQSGETHHKGFLLELSDESYSQVYRHILDRPTPFPDVKRILRITKEEGRILMQVMTHVVAWVNSNPAIIIDKRQNSKPLIREDLKPALRLRRLGTNIDATSDGMATKEDDAAQVEQVSMQLEQAVLDAVCNHMDLFKTPAIRPSLEIMPDHDKDGYKERFRNEPWNTVLAKVEDVIGPLFSSALTPANPEPIYKDTHREKPTSSITRAICELVNHIPEIAENPALHSHQAYQELGACIDRAVLE</sequence>
<dbReference type="EMBL" id="JAADYS010002171">
    <property type="protein sequence ID" value="KAF4459450.1"/>
    <property type="molecule type" value="Genomic_DNA"/>
</dbReference>
<evidence type="ECO:0000256" key="1">
    <source>
        <dbReference type="SAM" id="MobiDB-lite"/>
    </source>
</evidence>
<accession>A0A8H4P523</accession>
<reference evidence="2 3" key="1">
    <citation type="submission" date="2020-01" db="EMBL/GenBank/DDBJ databases">
        <title>Identification and distribution of gene clusters putatively required for synthesis of sphingolipid metabolism inhibitors in phylogenetically diverse species of the filamentous fungus Fusarium.</title>
        <authorList>
            <person name="Kim H.-S."/>
            <person name="Busman M."/>
            <person name="Brown D.W."/>
            <person name="Divon H."/>
            <person name="Uhlig S."/>
            <person name="Proctor R.H."/>
        </authorList>
    </citation>
    <scope>NUCLEOTIDE SEQUENCE [LARGE SCALE GENOMIC DNA]</scope>
    <source>
        <strain evidence="2 3">NRRL 20459</strain>
    </source>
</reference>
<protein>
    <submittedName>
        <fullName evidence="2">Uncharacterized protein</fullName>
    </submittedName>
</protein>
<evidence type="ECO:0000313" key="2">
    <source>
        <dbReference type="EMBL" id="KAF4459450.1"/>
    </source>
</evidence>
<keyword evidence="3" id="KW-1185">Reference proteome</keyword>
<dbReference type="AlphaFoldDB" id="A0A8H4P523"/>
<dbReference type="Proteomes" id="UP000554235">
    <property type="component" value="Unassembled WGS sequence"/>
</dbReference>
<evidence type="ECO:0000313" key="3">
    <source>
        <dbReference type="Proteomes" id="UP000554235"/>
    </source>
</evidence>
<dbReference type="OrthoDB" id="5152434at2759"/>
<gene>
    <name evidence="2" type="ORF">FALBO_13802</name>
</gene>
<comment type="caution">
    <text evidence="2">The sequence shown here is derived from an EMBL/GenBank/DDBJ whole genome shotgun (WGS) entry which is preliminary data.</text>
</comment>
<feature type="region of interest" description="Disordered" evidence="1">
    <location>
        <begin position="1"/>
        <end position="28"/>
    </location>
</feature>
<name>A0A8H4P523_9HYPO</name>